<protein>
    <recommendedName>
        <fullName evidence="11">Bridging integrator 1</fullName>
    </recommendedName>
</protein>
<comment type="subcellular location">
    <subcellularLocation>
        <location evidence="1">Cytoplasm</location>
    </subcellularLocation>
</comment>
<evidence type="ECO:0008006" key="11">
    <source>
        <dbReference type="Google" id="ProtNLM"/>
    </source>
</evidence>
<dbReference type="GO" id="GO:0048156">
    <property type="term" value="F:tau protein binding"/>
    <property type="evidence" value="ECO:0007669"/>
    <property type="project" value="TreeGrafter"/>
</dbReference>
<dbReference type="AlphaFoldDB" id="A0A7J5Y0T5"/>
<evidence type="ECO:0000256" key="5">
    <source>
        <dbReference type="SAM" id="Coils"/>
    </source>
</evidence>
<feature type="region of interest" description="Disordered" evidence="6">
    <location>
        <begin position="465"/>
        <end position="566"/>
    </location>
</feature>
<organism evidence="9 10">
    <name type="scientific">Dissostichus mawsoni</name>
    <name type="common">Antarctic cod</name>
    <dbReference type="NCBI Taxonomy" id="36200"/>
    <lineage>
        <taxon>Eukaryota</taxon>
        <taxon>Metazoa</taxon>
        <taxon>Chordata</taxon>
        <taxon>Craniata</taxon>
        <taxon>Vertebrata</taxon>
        <taxon>Euteleostomi</taxon>
        <taxon>Actinopterygii</taxon>
        <taxon>Neopterygii</taxon>
        <taxon>Teleostei</taxon>
        <taxon>Neoteleostei</taxon>
        <taxon>Acanthomorphata</taxon>
        <taxon>Eupercaria</taxon>
        <taxon>Perciformes</taxon>
        <taxon>Notothenioidei</taxon>
        <taxon>Nototheniidae</taxon>
        <taxon>Dissostichus</taxon>
    </lineage>
</organism>
<dbReference type="PRINTS" id="PR01251">
    <property type="entry name" value="AMPHIPHYSIN"/>
</dbReference>
<dbReference type="SMART" id="SM00721">
    <property type="entry name" value="BAR"/>
    <property type="match status" value="1"/>
</dbReference>
<dbReference type="PROSITE" id="PS51021">
    <property type="entry name" value="BAR"/>
    <property type="match status" value="1"/>
</dbReference>
<dbReference type="FunFam" id="2.30.30.40:FF:000029">
    <property type="entry name" value="myc box-dependent-interacting protein 1 isoform X2"/>
    <property type="match status" value="1"/>
</dbReference>
<dbReference type="Gene3D" id="1.20.1270.60">
    <property type="entry name" value="Arfaptin homology (AH) domain/BAR domain"/>
    <property type="match status" value="1"/>
</dbReference>
<evidence type="ECO:0000259" key="7">
    <source>
        <dbReference type="PROSITE" id="PS50002"/>
    </source>
</evidence>
<evidence type="ECO:0000256" key="3">
    <source>
        <dbReference type="ARBA" id="ARBA00022490"/>
    </source>
</evidence>
<feature type="coiled-coil region" evidence="5">
    <location>
        <begin position="223"/>
        <end position="250"/>
    </location>
</feature>
<dbReference type="OrthoDB" id="446293at2759"/>
<feature type="domain" description="SH3" evidence="7">
    <location>
        <begin position="571"/>
        <end position="642"/>
    </location>
</feature>
<evidence type="ECO:0000256" key="2">
    <source>
        <dbReference type="ARBA" id="ARBA00022443"/>
    </source>
</evidence>
<dbReference type="SUPFAM" id="SSF50044">
    <property type="entry name" value="SH3-domain"/>
    <property type="match status" value="1"/>
</dbReference>
<keyword evidence="3" id="KW-0963">Cytoplasm</keyword>
<evidence type="ECO:0000256" key="4">
    <source>
        <dbReference type="PROSITE-ProRule" id="PRU00192"/>
    </source>
</evidence>
<accession>A0A7J5Y0T5</accession>
<dbReference type="Proteomes" id="UP000518266">
    <property type="component" value="Unassembled WGS sequence"/>
</dbReference>
<comment type="caution">
    <text evidence="9">The sequence shown here is derived from an EMBL/GenBank/DDBJ whole genome shotgun (WGS) entry which is preliminary data.</text>
</comment>
<dbReference type="GO" id="GO:0008021">
    <property type="term" value="C:synaptic vesicle"/>
    <property type="evidence" value="ECO:0007669"/>
    <property type="project" value="TreeGrafter"/>
</dbReference>
<name>A0A7J5Y0T5_DISMA</name>
<feature type="compositionally biased region" description="Low complexity" evidence="6">
    <location>
        <begin position="486"/>
        <end position="505"/>
    </location>
</feature>
<evidence type="ECO:0000259" key="8">
    <source>
        <dbReference type="PROSITE" id="PS51021"/>
    </source>
</evidence>
<evidence type="ECO:0000256" key="6">
    <source>
        <dbReference type="SAM" id="MobiDB-lite"/>
    </source>
</evidence>
<dbReference type="Gene3D" id="2.30.30.40">
    <property type="entry name" value="SH3 Domains"/>
    <property type="match status" value="1"/>
</dbReference>
<feature type="compositionally biased region" description="Acidic residues" evidence="6">
    <location>
        <begin position="474"/>
        <end position="485"/>
    </location>
</feature>
<dbReference type="SUPFAM" id="SSF103657">
    <property type="entry name" value="BAR/IMD domain-like"/>
    <property type="match status" value="2"/>
</dbReference>
<dbReference type="PANTHER" id="PTHR46514">
    <property type="entry name" value="AMPHIPHYSIN"/>
    <property type="match status" value="1"/>
</dbReference>
<keyword evidence="5" id="KW-0175">Coiled coil</keyword>
<dbReference type="PROSITE" id="PS50002">
    <property type="entry name" value="SH3"/>
    <property type="match status" value="1"/>
</dbReference>
<feature type="region of interest" description="Disordered" evidence="6">
    <location>
        <begin position="301"/>
        <end position="344"/>
    </location>
</feature>
<keyword evidence="10" id="KW-1185">Reference proteome</keyword>
<evidence type="ECO:0000313" key="9">
    <source>
        <dbReference type="EMBL" id="KAF3843022.1"/>
    </source>
</evidence>
<dbReference type="InterPro" id="IPR036028">
    <property type="entry name" value="SH3-like_dom_sf"/>
</dbReference>
<dbReference type="GO" id="GO:0005886">
    <property type="term" value="C:plasma membrane"/>
    <property type="evidence" value="ECO:0007669"/>
    <property type="project" value="TreeGrafter"/>
</dbReference>
<dbReference type="Pfam" id="PF14604">
    <property type="entry name" value="SH3_9"/>
    <property type="match status" value="1"/>
</dbReference>
<dbReference type="InterPro" id="IPR003005">
    <property type="entry name" value="Amphiphysin"/>
</dbReference>
<feature type="compositionally biased region" description="Acidic residues" evidence="6">
    <location>
        <begin position="542"/>
        <end position="552"/>
    </location>
</feature>
<gene>
    <name evidence="9" type="ORF">F7725_001871</name>
</gene>
<dbReference type="InterPro" id="IPR027267">
    <property type="entry name" value="AH/BAR_dom_sf"/>
</dbReference>
<dbReference type="InterPro" id="IPR004148">
    <property type="entry name" value="BAR_dom"/>
</dbReference>
<evidence type="ECO:0000256" key="1">
    <source>
        <dbReference type="ARBA" id="ARBA00004496"/>
    </source>
</evidence>
<proteinExistence type="predicted"/>
<feature type="domain" description="BAR" evidence="8">
    <location>
        <begin position="30"/>
        <end position="307"/>
    </location>
</feature>
<dbReference type="GO" id="GO:0005543">
    <property type="term" value="F:phospholipid binding"/>
    <property type="evidence" value="ECO:0007669"/>
    <property type="project" value="TreeGrafter"/>
</dbReference>
<dbReference type="EMBL" id="JAAKFY010000018">
    <property type="protein sequence ID" value="KAF3843022.1"/>
    <property type="molecule type" value="Genomic_DNA"/>
</dbReference>
<sequence length="642" mass="70012">MAELNLGKGLTAGKVASNVQKKLTRAQEKVLQKLGKADETKDIAFEEEVINFNKQYTEGSKLQRDLRAYLEAVKAMHESSKNVQGCLADMYEPEWYGKKEVDSIAEDCDVLWTDYHQKLVDHALISMDTYLGQFPDIKLRGQEAGGLRQCQAQLCYHTQDQEKDGGIKITKVKLILKPGTMCNFHKYKYHFFHVVFLVFLPAVVLVGEGHSRLGSGILSAHNVAQSSLSRSQAEEELDRAQKVFEEINIDLQEELPSLWNSRVGFYVSTFQSLSGFEEKFHKEIGRLDQDLHDVLDTLEDRGTEAASSASGKEAANHSLRPGGPPPIPKSPSKLRPAMPPPPKVTPCKELKTENIISMFDAAAAPDISVTSPTESCSEQPAGHGPGLFQCNNQSLHGHTACKLGLMEYVEPHYDPVIAAVTAWGDDGTQPVRYDPIAAAQDGWGDDGTVPVRIDPVAPVVEVGGEEANNYPEAEAQEDWGDDGGPTEEVAPPEEVTPLEEVAPPEEVVPPETPAAESPIDAAEEEATPAAAAGESAAAAAASEEEAPAEETPEVAAPSTEVASEPADIPPGFLFKLLVMHDYAANDTDELEMKTGDVVLVISFENPDEQDDGWLMGMKEDDWKQNKENAAKGVFPENFTQRL</sequence>
<dbReference type="Pfam" id="PF03114">
    <property type="entry name" value="BAR"/>
    <property type="match status" value="2"/>
</dbReference>
<evidence type="ECO:0000313" key="10">
    <source>
        <dbReference type="Proteomes" id="UP000518266"/>
    </source>
</evidence>
<dbReference type="PANTHER" id="PTHR46514:SF4">
    <property type="entry name" value="MYC BOX-DEPENDENT-INTERACTING PROTEIN 1"/>
    <property type="match status" value="1"/>
</dbReference>
<feature type="compositionally biased region" description="Low complexity" evidence="6">
    <location>
        <begin position="527"/>
        <end position="541"/>
    </location>
</feature>
<reference evidence="9 10" key="1">
    <citation type="submission" date="2020-03" db="EMBL/GenBank/DDBJ databases">
        <title>Dissostichus mawsoni Genome sequencing and assembly.</title>
        <authorList>
            <person name="Park H."/>
        </authorList>
    </citation>
    <scope>NUCLEOTIDE SEQUENCE [LARGE SCALE GENOMIC DNA]</scope>
    <source>
        <strain evidence="9">DM0001</strain>
        <tissue evidence="9">Muscle</tissue>
    </source>
</reference>
<dbReference type="InterPro" id="IPR001452">
    <property type="entry name" value="SH3_domain"/>
</dbReference>
<keyword evidence="2 4" id="KW-0728">SH3 domain</keyword>
<dbReference type="SMART" id="SM00326">
    <property type="entry name" value="SH3"/>
    <property type="match status" value="1"/>
</dbReference>